<dbReference type="Proteomes" id="UP000326759">
    <property type="component" value="Unassembled WGS sequence"/>
</dbReference>
<accession>A0A5N5TPP6</accession>
<gene>
    <name evidence="1" type="ORF">Anas_04356</name>
</gene>
<proteinExistence type="predicted"/>
<name>A0A5N5TPP6_9CRUS</name>
<evidence type="ECO:0000313" key="2">
    <source>
        <dbReference type="Proteomes" id="UP000326759"/>
    </source>
</evidence>
<organism evidence="1 2">
    <name type="scientific">Armadillidium nasatum</name>
    <dbReference type="NCBI Taxonomy" id="96803"/>
    <lineage>
        <taxon>Eukaryota</taxon>
        <taxon>Metazoa</taxon>
        <taxon>Ecdysozoa</taxon>
        <taxon>Arthropoda</taxon>
        <taxon>Crustacea</taxon>
        <taxon>Multicrustacea</taxon>
        <taxon>Malacostraca</taxon>
        <taxon>Eumalacostraca</taxon>
        <taxon>Peracarida</taxon>
        <taxon>Isopoda</taxon>
        <taxon>Oniscidea</taxon>
        <taxon>Crinocheta</taxon>
        <taxon>Armadillidiidae</taxon>
        <taxon>Armadillidium</taxon>
    </lineage>
</organism>
<sequence>MQKIFRPWKRILK</sequence>
<comment type="caution">
    <text evidence="1">The sequence shown here is derived from an EMBL/GenBank/DDBJ whole genome shotgun (WGS) entry which is preliminary data.</text>
</comment>
<keyword evidence="2" id="KW-1185">Reference proteome</keyword>
<evidence type="ECO:0000313" key="1">
    <source>
        <dbReference type="EMBL" id="KAB7508144.1"/>
    </source>
</evidence>
<dbReference type="EMBL" id="SEYY01000041">
    <property type="protein sequence ID" value="KAB7508144.1"/>
    <property type="molecule type" value="Genomic_DNA"/>
</dbReference>
<reference evidence="1 2" key="1">
    <citation type="journal article" date="2019" name="PLoS Biol.">
        <title>Sex chromosomes control vertical transmission of feminizing Wolbachia symbionts in an isopod.</title>
        <authorList>
            <person name="Becking T."/>
            <person name="Chebbi M.A."/>
            <person name="Giraud I."/>
            <person name="Moumen B."/>
            <person name="Laverre T."/>
            <person name="Caubet Y."/>
            <person name="Peccoud J."/>
            <person name="Gilbert C."/>
            <person name="Cordaux R."/>
        </authorList>
    </citation>
    <scope>NUCLEOTIDE SEQUENCE [LARGE SCALE GENOMIC DNA]</scope>
    <source>
        <strain evidence="1">ANa2</strain>
        <tissue evidence="1">Whole body excluding digestive tract and cuticle</tissue>
    </source>
</reference>
<protein>
    <submittedName>
        <fullName evidence="1">Uncharacterized protein</fullName>
    </submittedName>
</protein>